<evidence type="ECO:0000259" key="1">
    <source>
        <dbReference type="SMART" id="SM00332"/>
    </source>
</evidence>
<keyword evidence="3" id="KW-1185">Reference proteome</keyword>
<feature type="domain" description="PPM-type phosphatase" evidence="1">
    <location>
        <begin position="7"/>
        <end position="227"/>
    </location>
</feature>
<dbReference type="EMBL" id="AFRZ01000001">
    <property type="protein sequence ID" value="EHP30566.1"/>
    <property type="molecule type" value="Genomic_DNA"/>
</dbReference>
<dbReference type="Gene3D" id="3.60.40.10">
    <property type="entry name" value="PPM-type phosphatase domain"/>
    <property type="match status" value="1"/>
</dbReference>
<organism evidence="2 3">
    <name type="scientific">Sulfurimonas gotlandica (strain DSM 19862 / JCM 16533 / GD1)</name>
    <dbReference type="NCBI Taxonomy" id="929558"/>
    <lineage>
        <taxon>Bacteria</taxon>
        <taxon>Pseudomonadati</taxon>
        <taxon>Campylobacterota</taxon>
        <taxon>Epsilonproteobacteria</taxon>
        <taxon>Campylobacterales</taxon>
        <taxon>Sulfurimonadaceae</taxon>
        <taxon>Sulfurimonas</taxon>
    </lineage>
</organism>
<evidence type="ECO:0000313" key="3">
    <source>
        <dbReference type="Proteomes" id="UP000006431"/>
    </source>
</evidence>
<dbReference type="HOGENOM" id="CLU_102554_0_0_7"/>
<reference evidence="2 3" key="1">
    <citation type="journal article" date="2012" name="Proc. Natl. Acad. Sci. U.S.A.">
        <title>Genome and physiology of a model Epsilonproteobacterium responsible for sulfide detoxification in marine oxygen depletion zones.</title>
        <authorList>
            <person name="Grote J."/>
            <person name="Schott T."/>
            <person name="Bruckner C.G."/>
            <person name="Glockner F.O."/>
            <person name="Jost G."/>
            <person name="Teeling H."/>
            <person name="Labrenz M."/>
            <person name="Jurgens K."/>
        </authorList>
    </citation>
    <scope>NUCLEOTIDE SEQUENCE [LARGE SCALE GENOMIC DNA]</scope>
    <source>
        <strain evidence="2 3">GD1</strain>
    </source>
</reference>
<proteinExistence type="predicted"/>
<dbReference type="InterPro" id="IPR036457">
    <property type="entry name" value="PPM-type-like_dom_sf"/>
</dbReference>
<dbReference type="AlphaFoldDB" id="H1FWZ0"/>
<dbReference type="SMART" id="SM00332">
    <property type="entry name" value="PP2Cc"/>
    <property type="match status" value="1"/>
</dbReference>
<accession>H1FWZ0</accession>
<dbReference type="RefSeq" id="WP_008341289.1">
    <property type="nucleotide sequence ID" value="NZ_AFRZ01000001.1"/>
</dbReference>
<dbReference type="SUPFAM" id="SSF81606">
    <property type="entry name" value="PP2C-like"/>
    <property type="match status" value="1"/>
</dbReference>
<sequence>MNGNIWSGWGVSQIGPLHIKNNIPNQDAYVVKQFSWGIIGIVCDGLGSKSYSHIGSNALVKSVVQASKIFDFDAKDRVLFEPLVRDLWKMNINPYTADETATTLLFGIVKNKKIYIGRVGDGAIAVLGTNSRLIEEDKDSFTNYTTPFGRETLIEWKIYAEEEVDNIVLCSDGISEDIKKERMLDFFKNYVSNYKKLSPLKRNKEIKKWLENWPVRGHTDDKTIVTLIKESNE</sequence>
<dbReference type="InterPro" id="IPR001932">
    <property type="entry name" value="PPM-type_phosphatase-like_dom"/>
</dbReference>
<dbReference type="Pfam" id="PF13672">
    <property type="entry name" value="PP2C_2"/>
    <property type="match status" value="1"/>
</dbReference>
<name>H1FWZ0_SULGG</name>
<dbReference type="eggNOG" id="COG0631">
    <property type="taxonomic scope" value="Bacteria"/>
</dbReference>
<comment type="caution">
    <text evidence="2">The sequence shown here is derived from an EMBL/GenBank/DDBJ whole genome shotgun (WGS) entry which is preliminary data.</text>
</comment>
<protein>
    <recommendedName>
        <fullName evidence="1">PPM-type phosphatase domain-containing protein</fullName>
    </recommendedName>
</protein>
<dbReference type="PATRIC" id="fig|929558.5.peg.2033"/>
<evidence type="ECO:0000313" key="2">
    <source>
        <dbReference type="EMBL" id="EHP30566.1"/>
    </source>
</evidence>
<gene>
    <name evidence="2" type="ORF">SMGD1_2043</name>
</gene>
<dbReference type="STRING" id="929558.SMGD1_2043"/>
<dbReference type="Proteomes" id="UP000006431">
    <property type="component" value="Unassembled WGS sequence"/>
</dbReference>